<dbReference type="OrthoDB" id="10345687at2759"/>
<dbReference type="EMBL" id="KZ824621">
    <property type="protein sequence ID" value="RAK82668.1"/>
    <property type="molecule type" value="Genomic_DNA"/>
</dbReference>
<evidence type="ECO:0000313" key="2">
    <source>
        <dbReference type="EMBL" id="RAK82668.1"/>
    </source>
</evidence>
<dbReference type="RefSeq" id="XP_040806678.1">
    <property type="nucleotide sequence ID" value="XM_040946182.1"/>
</dbReference>
<dbReference type="GeneID" id="63863515"/>
<gene>
    <name evidence="2" type="ORF">BO72DRAFT_454383</name>
</gene>
<feature type="region of interest" description="Disordered" evidence="1">
    <location>
        <begin position="32"/>
        <end position="58"/>
    </location>
</feature>
<organism evidence="2 3">
    <name type="scientific">Aspergillus fijiensis CBS 313.89</name>
    <dbReference type="NCBI Taxonomy" id="1448319"/>
    <lineage>
        <taxon>Eukaryota</taxon>
        <taxon>Fungi</taxon>
        <taxon>Dikarya</taxon>
        <taxon>Ascomycota</taxon>
        <taxon>Pezizomycotina</taxon>
        <taxon>Eurotiomycetes</taxon>
        <taxon>Eurotiomycetidae</taxon>
        <taxon>Eurotiales</taxon>
        <taxon>Aspergillaceae</taxon>
        <taxon>Aspergillus</taxon>
    </lineage>
</organism>
<evidence type="ECO:0000256" key="1">
    <source>
        <dbReference type="SAM" id="MobiDB-lite"/>
    </source>
</evidence>
<reference evidence="2 3" key="1">
    <citation type="submission" date="2018-02" db="EMBL/GenBank/DDBJ databases">
        <title>The genomes of Aspergillus section Nigri reveals drivers in fungal speciation.</title>
        <authorList>
            <consortium name="DOE Joint Genome Institute"/>
            <person name="Vesth T.C."/>
            <person name="Nybo J."/>
            <person name="Theobald S."/>
            <person name="Brandl J."/>
            <person name="Frisvad J.C."/>
            <person name="Nielsen K.F."/>
            <person name="Lyhne E.K."/>
            <person name="Kogle M.E."/>
            <person name="Kuo A."/>
            <person name="Riley R."/>
            <person name="Clum A."/>
            <person name="Nolan M."/>
            <person name="Lipzen A."/>
            <person name="Salamov A."/>
            <person name="Henrissat B."/>
            <person name="Wiebenga A."/>
            <person name="De vries R.P."/>
            <person name="Grigoriev I.V."/>
            <person name="Mortensen U.H."/>
            <person name="Andersen M.R."/>
            <person name="Baker S.E."/>
        </authorList>
    </citation>
    <scope>NUCLEOTIDE SEQUENCE [LARGE SCALE GENOMIC DNA]</scope>
    <source>
        <strain evidence="2 3">CBS 313.89</strain>
    </source>
</reference>
<protein>
    <submittedName>
        <fullName evidence="2">Uncharacterized protein</fullName>
    </submittedName>
</protein>
<evidence type="ECO:0000313" key="3">
    <source>
        <dbReference type="Proteomes" id="UP000249789"/>
    </source>
</evidence>
<name>A0A8G1W4E8_9EURO</name>
<dbReference type="AlphaFoldDB" id="A0A8G1W4E8"/>
<dbReference type="VEuPathDB" id="FungiDB:BO72DRAFT_454383"/>
<keyword evidence="3" id="KW-1185">Reference proteome</keyword>
<proteinExistence type="predicted"/>
<accession>A0A8G1W4E8</accession>
<sequence length="137" mass="15720">MYFMPLGMLGNRYLQIGIDADERKGKMKEKVQIEEDTNDTHRNPIQPSLEPNDEQPFPTLSMLRPGHFAIGKEQKIIRMKRGKGETDNENNQPGLHPVLFSRPTLVYAMMVLLANLSTETNRCQDDDDDDDDDVKDE</sequence>
<feature type="compositionally biased region" description="Basic and acidic residues" evidence="1">
    <location>
        <begin position="32"/>
        <end position="42"/>
    </location>
</feature>
<dbReference type="Proteomes" id="UP000249789">
    <property type="component" value="Unassembled WGS sequence"/>
</dbReference>